<dbReference type="PRINTS" id="PR00344">
    <property type="entry name" value="BCTRLSENSOR"/>
</dbReference>
<dbReference type="Proteomes" id="UP000291822">
    <property type="component" value="Unassembled WGS sequence"/>
</dbReference>
<keyword evidence="3" id="KW-0597">Phosphoprotein</keyword>
<dbReference type="SMART" id="SM00388">
    <property type="entry name" value="HisKA"/>
    <property type="match status" value="1"/>
</dbReference>
<feature type="domain" description="PAC" evidence="6">
    <location>
        <begin position="219"/>
        <end position="271"/>
    </location>
</feature>
<dbReference type="EMBL" id="SJTG01000001">
    <property type="protein sequence ID" value="TCI12924.1"/>
    <property type="molecule type" value="Genomic_DNA"/>
</dbReference>
<dbReference type="SUPFAM" id="SSF55874">
    <property type="entry name" value="ATPase domain of HSP90 chaperone/DNA topoisomerase II/histidine kinase"/>
    <property type="match status" value="1"/>
</dbReference>
<dbReference type="NCBIfam" id="TIGR00229">
    <property type="entry name" value="sensory_box"/>
    <property type="match status" value="2"/>
</dbReference>
<dbReference type="InterPro" id="IPR005467">
    <property type="entry name" value="His_kinase_dom"/>
</dbReference>
<reference evidence="7 8" key="1">
    <citation type="submission" date="2019-02" db="EMBL/GenBank/DDBJ databases">
        <title>Dyella amyloliquefaciens sp. nov., isolated from forest soil.</title>
        <authorList>
            <person name="Gao Z.-H."/>
            <person name="Qiu L.-H."/>
        </authorList>
    </citation>
    <scope>NUCLEOTIDE SEQUENCE [LARGE SCALE GENOMIC DNA]</scope>
    <source>
        <strain evidence="7 8">KACC 12747</strain>
    </source>
</reference>
<feature type="domain" description="PAS" evidence="5">
    <location>
        <begin position="15"/>
        <end position="88"/>
    </location>
</feature>
<gene>
    <name evidence="7" type="ORF">EZM97_06305</name>
</gene>
<dbReference type="InterPro" id="IPR004358">
    <property type="entry name" value="Sig_transdc_His_kin-like_C"/>
</dbReference>
<comment type="catalytic activity">
    <reaction evidence="1">
        <text>ATP + protein L-histidine = ADP + protein N-phospho-L-histidine.</text>
        <dbReference type="EC" id="2.7.13.3"/>
    </reaction>
</comment>
<dbReference type="SUPFAM" id="SSF47384">
    <property type="entry name" value="Homodimeric domain of signal transducing histidine kinase"/>
    <property type="match status" value="1"/>
</dbReference>
<dbReference type="PANTHER" id="PTHR43065:SF49">
    <property type="entry name" value="HISTIDINE KINASE"/>
    <property type="match status" value="1"/>
</dbReference>
<feature type="domain" description="Histidine kinase" evidence="4">
    <location>
        <begin position="291"/>
        <end position="507"/>
    </location>
</feature>
<dbReference type="SUPFAM" id="SSF55785">
    <property type="entry name" value="PYP-like sensor domain (PAS domain)"/>
    <property type="match status" value="2"/>
</dbReference>
<dbReference type="Pfam" id="PF00512">
    <property type="entry name" value="HisKA"/>
    <property type="match status" value="1"/>
</dbReference>
<dbReference type="InterPro" id="IPR036890">
    <property type="entry name" value="HATPase_C_sf"/>
</dbReference>
<dbReference type="SMART" id="SM00091">
    <property type="entry name" value="PAS"/>
    <property type="match status" value="2"/>
</dbReference>
<accession>A0A4R0YZY0</accession>
<keyword evidence="7" id="KW-0808">Transferase</keyword>
<dbReference type="EC" id="2.7.13.3" evidence="2"/>
<dbReference type="InterPro" id="IPR001610">
    <property type="entry name" value="PAC"/>
</dbReference>
<dbReference type="RefSeq" id="WP_131150295.1">
    <property type="nucleotide sequence ID" value="NZ_SJTG01000001.1"/>
</dbReference>
<dbReference type="InterPro" id="IPR000700">
    <property type="entry name" value="PAS-assoc_C"/>
</dbReference>
<keyword evidence="7" id="KW-0418">Kinase</keyword>
<evidence type="ECO:0000256" key="3">
    <source>
        <dbReference type="ARBA" id="ARBA00022553"/>
    </source>
</evidence>
<dbReference type="InterPro" id="IPR036097">
    <property type="entry name" value="HisK_dim/P_sf"/>
</dbReference>
<dbReference type="SMART" id="SM00086">
    <property type="entry name" value="PAC"/>
    <property type="match status" value="2"/>
</dbReference>
<dbReference type="AlphaFoldDB" id="A0A4R0YZY0"/>
<dbReference type="PROSITE" id="PS50112">
    <property type="entry name" value="PAS"/>
    <property type="match status" value="2"/>
</dbReference>
<dbReference type="GO" id="GO:0000155">
    <property type="term" value="F:phosphorelay sensor kinase activity"/>
    <property type="evidence" value="ECO:0007669"/>
    <property type="project" value="InterPro"/>
</dbReference>
<dbReference type="Gene3D" id="3.30.450.20">
    <property type="entry name" value="PAS domain"/>
    <property type="match status" value="2"/>
</dbReference>
<dbReference type="Pfam" id="PF02518">
    <property type="entry name" value="HATPase_c"/>
    <property type="match status" value="1"/>
</dbReference>
<dbReference type="CDD" id="cd00130">
    <property type="entry name" value="PAS"/>
    <property type="match status" value="2"/>
</dbReference>
<dbReference type="InterPro" id="IPR000014">
    <property type="entry name" value="PAS"/>
</dbReference>
<protein>
    <recommendedName>
        <fullName evidence="2">histidine kinase</fullName>
        <ecNumber evidence="2">2.7.13.3</ecNumber>
    </recommendedName>
</protein>
<dbReference type="Pfam" id="PF13426">
    <property type="entry name" value="PAS_9"/>
    <property type="match status" value="2"/>
</dbReference>
<keyword evidence="8" id="KW-1185">Reference proteome</keyword>
<feature type="domain" description="PAS" evidence="5">
    <location>
        <begin position="143"/>
        <end position="217"/>
    </location>
</feature>
<feature type="domain" description="PAC" evidence="6">
    <location>
        <begin position="90"/>
        <end position="142"/>
    </location>
</feature>
<evidence type="ECO:0000259" key="6">
    <source>
        <dbReference type="PROSITE" id="PS50113"/>
    </source>
</evidence>
<dbReference type="PROSITE" id="PS50113">
    <property type="entry name" value="PAC"/>
    <property type="match status" value="2"/>
</dbReference>
<dbReference type="InterPro" id="IPR003594">
    <property type="entry name" value="HATPase_dom"/>
</dbReference>
<evidence type="ECO:0000313" key="8">
    <source>
        <dbReference type="Proteomes" id="UP000291822"/>
    </source>
</evidence>
<dbReference type="PANTHER" id="PTHR43065">
    <property type="entry name" value="SENSOR HISTIDINE KINASE"/>
    <property type="match status" value="1"/>
</dbReference>
<sequence>MSSGLLAASPVLGSDADRFRLLVQSVVDYAIYMLDPGGHIASWNLGAQQIKGYSAEEVLGRHFSMFYTPEDREQGKPQEALGTAAREGRFHGEAWRLRKDGSRFRALVVIDAIRDVDGSLIGFAKVTRDITARWEALNRLEESERRFRLLVEGVPDYAICMLDEQRLIQHWNSGARHITGYDRQDVMGRPVHSLLALEERANEEAMDAAYDRAVSVGTYEADYWHRRKDGSSFLAHILIRPLRDSDGVLRGYAQIIRDVSEQRAAEEELESTRQQLFEAQKLEALGQLTGGVAHDFNNIMQAVMGSLEIARARLKRGDGEAAGTHIDHAIRSVERGAQLTKRLLAYARRQPLMATCVDLNKLVASMVDMIERTVGMRVRLQFEPTEGELLTVCDANQLETALLNLCINGRDAMPDGGRLTISTRRGVSSHVPHDWVGVAVSDTGVGMTREIMERVFDPFFTTKPLGQGTGLGLSIVQSFAAQSQGAVNIQSSVGVGTSIEIRLPRYTPGAEEAIGTP</sequence>
<evidence type="ECO:0000259" key="5">
    <source>
        <dbReference type="PROSITE" id="PS50112"/>
    </source>
</evidence>
<comment type="caution">
    <text evidence="7">The sequence shown here is derived from an EMBL/GenBank/DDBJ whole genome shotgun (WGS) entry which is preliminary data.</text>
</comment>
<dbReference type="Gene3D" id="1.10.287.130">
    <property type="match status" value="1"/>
</dbReference>
<evidence type="ECO:0000313" key="7">
    <source>
        <dbReference type="EMBL" id="TCI12924.1"/>
    </source>
</evidence>
<evidence type="ECO:0000259" key="4">
    <source>
        <dbReference type="PROSITE" id="PS50109"/>
    </source>
</evidence>
<proteinExistence type="predicted"/>
<organism evidence="7 8">
    <name type="scientific">Dyella soli</name>
    <dbReference type="NCBI Taxonomy" id="522319"/>
    <lineage>
        <taxon>Bacteria</taxon>
        <taxon>Pseudomonadati</taxon>
        <taxon>Pseudomonadota</taxon>
        <taxon>Gammaproteobacteria</taxon>
        <taxon>Lysobacterales</taxon>
        <taxon>Rhodanobacteraceae</taxon>
        <taxon>Dyella</taxon>
    </lineage>
</organism>
<dbReference type="InterPro" id="IPR003661">
    <property type="entry name" value="HisK_dim/P_dom"/>
</dbReference>
<dbReference type="InterPro" id="IPR035965">
    <property type="entry name" value="PAS-like_dom_sf"/>
</dbReference>
<name>A0A4R0YZY0_9GAMM</name>
<dbReference type="PROSITE" id="PS50109">
    <property type="entry name" value="HIS_KIN"/>
    <property type="match status" value="1"/>
</dbReference>
<dbReference type="Gene3D" id="3.30.565.10">
    <property type="entry name" value="Histidine kinase-like ATPase, C-terminal domain"/>
    <property type="match status" value="1"/>
</dbReference>
<dbReference type="SMART" id="SM00387">
    <property type="entry name" value="HATPase_c"/>
    <property type="match status" value="1"/>
</dbReference>
<evidence type="ECO:0000256" key="2">
    <source>
        <dbReference type="ARBA" id="ARBA00012438"/>
    </source>
</evidence>
<evidence type="ECO:0000256" key="1">
    <source>
        <dbReference type="ARBA" id="ARBA00000085"/>
    </source>
</evidence>